<evidence type="ECO:0000313" key="2">
    <source>
        <dbReference type="Proteomes" id="UP001281003"/>
    </source>
</evidence>
<comment type="caution">
    <text evidence="1">The sequence shown here is derived from an EMBL/GenBank/DDBJ whole genome shotgun (WGS) entry which is preliminary data.</text>
</comment>
<dbReference type="Proteomes" id="UP001281003">
    <property type="component" value="Unassembled WGS sequence"/>
</dbReference>
<gene>
    <name evidence="1" type="ORF">B0T20DRAFT_476479</name>
</gene>
<protein>
    <submittedName>
        <fullName evidence="1">Uncharacterized protein</fullName>
    </submittedName>
</protein>
<reference evidence="1" key="1">
    <citation type="journal article" date="2023" name="Mol. Phylogenet. Evol.">
        <title>Genome-scale phylogeny and comparative genomics of the fungal order Sordariales.</title>
        <authorList>
            <person name="Hensen N."/>
            <person name="Bonometti L."/>
            <person name="Westerberg I."/>
            <person name="Brannstrom I.O."/>
            <person name="Guillou S."/>
            <person name="Cros-Aarteil S."/>
            <person name="Calhoun S."/>
            <person name="Haridas S."/>
            <person name="Kuo A."/>
            <person name="Mondo S."/>
            <person name="Pangilinan J."/>
            <person name="Riley R."/>
            <person name="LaButti K."/>
            <person name="Andreopoulos B."/>
            <person name="Lipzen A."/>
            <person name="Chen C."/>
            <person name="Yan M."/>
            <person name="Daum C."/>
            <person name="Ng V."/>
            <person name="Clum A."/>
            <person name="Steindorff A."/>
            <person name="Ohm R.A."/>
            <person name="Martin F."/>
            <person name="Silar P."/>
            <person name="Natvig D.O."/>
            <person name="Lalanne C."/>
            <person name="Gautier V."/>
            <person name="Ament-Velasquez S.L."/>
            <person name="Kruys A."/>
            <person name="Hutchinson M.I."/>
            <person name="Powell A.J."/>
            <person name="Barry K."/>
            <person name="Miller A.N."/>
            <person name="Grigoriev I.V."/>
            <person name="Debuchy R."/>
            <person name="Gladieux P."/>
            <person name="Hiltunen Thoren M."/>
            <person name="Johannesson H."/>
        </authorList>
    </citation>
    <scope>NUCLEOTIDE SEQUENCE</scope>
    <source>
        <strain evidence="1">FGSC 1904</strain>
    </source>
</reference>
<evidence type="ECO:0000313" key="1">
    <source>
        <dbReference type="EMBL" id="KAK3402376.1"/>
    </source>
</evidence>
<accession>A0AAE0PLU2</accession>
<proteinExistence type="predicted"/>
<organism evidence="1 2">
    <name type="scientific">Sordaria brevicollis</name>
    <dbReference type="NCBI Taxonomy" id="83679"/>
    <lineage>
        <taxon>Eukaryota</taxon>
        <taxon>Fungi</taxon>
        <taxon>Dikarya</taxon>
        <taxon>Ascomycota</taxon>
        <taxon>Pezizomycotina</taxon>
        <taxon>Sordariomycetes</taxon>
        <taxon>Sordariomycetidae</taxon>
        <taxon>Sordariales</taxon>
        <taxon>Sordariaceae</taxon>
        <taxon>Sordaria</taxon>
    </lineage>
</organism>
<dbReference type="AlphaFoldDB" id="A0AAE0PLU2"/>
<sequence>MCFQIPFAPVPCRFCGLAKSIPDEQVRCVVAQELGIYFEDDYVSKCPNGVREITVQQRAKKEVERGWLHSFCFEGGLLRVE</sequence>
<dbReference type="EMBL" id="JAUTDP010000002">
    <property type="protein sequence ID" value="KAK3402376.1"/>
    <property type="molecule type" value="Genomic_DNA"/>
</dbReference>
<name>A0AAE0PLU2_SORBR</name>
<keyword evidence="2" id="KW-1185">Reference proteome</keyword>
<reference evidence="1" key="2">
    <citation type="submission" date="2023-07" db="EMBL/GenBank/DDBJ databases">
        <authorList>
            <consortium name="Lawrence Berkeley National Laboratory"/>
            <person name="Haridas S."/>
            <person name="Hensen N."/>
            <person name="Bonometti L."/>
            <person name="Westerberg I."/>
            <person name="Brannstrom I.O."/>
            <person name="Guillou S."/>
            <person name="Cros-Aarteil S."/>
            <person name="Calhoun S."/>
            <person name="Kuo A."/>
            <person name="Mondo S."/>
            <person name="Pangilinan J."/>
            <person name="Riley R."/>
            <person name="LaButti K."/>
            <person name="Andreopoulos B."/>
            <person name="Lipzen A."/>
            <person name="Chen C."/>
            <person name="Yanf M."/>
            <person name="Daum C."/>
            <person name="Ng V."/>
            <person name="Clum A."/>
            <person name="Steindorff A."/>
            <person name="Ohm R."/>
            <person name="Martin F."/>
            <person name="Silar P."/>
            <person name="Natvig D."/>
            <person name="Lalanne C."/>
            <person name="Gautier V."/>
            <person name="Ament-velasquez S.L."/>
            <person name="Kruys A."/>
            <person name="Hutchinson M.I."/>
            <person name="Powell A.J."/>
            <person name="Barry K."/>
            <person name="Miller A.N."/>
            <person name="Grigoriev I.V."/>
            <person name="Debuchy R."/>
            <person name="Gladieux P."/>
            <person name="Thoren M.H."/>
            <person name="Johannesson H."/>
        </authorList>
    </citation>
    <scope>NUCLEOTIDE SEQUENCE</scope>
    <source>
        <strain evidence="1">FGSC 1904</strain>
    </source>
</reference>